<protein>
    <submittedName>
        <fullName evidence="2">Uncharacterized protein</fullName>
    </submittedName>
</protein>
<keyword evidence="1" id="KW-0472">Membrane</keyword>
<gene>
    <name evidence="2" type="ORF">AB8S09_07205</name>
</gene>
<accession>A0ABV4DYA8</accession>
<dbReference type="Proteomes" id="UP001565220">
    <property type="component" value="Unassembled WGS sequence"/>
</dbReference>
<dbReference type="EMBL" id="JBGFFE010000007">
    <property type="protein sequence ID" value="MEY8763428.1"/>
    <property type="molecule type" value="Genomic_DNA"/>
</dbReference>
<evidence type="ECO:0000256" key="1">
    <source>
        <dbReference type="SAM" id="Phobius"/>
    </source>
</evidence>
<evidence type="ECO:0000313" key="3">
    <source>
        <dbReference type="Proteomes" id="UP001565220"/>
    </source>
</evidence>
<sequence length="51" mass="5958">MIFFKWLCNLMIIFFLIGLILKAGIIFVNILLLICMLIFTLDLLTSGRRHT</sequence>
<dbReference type="RefSeq" id="WP_369868820.1">
    <property type="nucleotide sequence ID" value="NZ_JBGFFE010000007.1"/>
</dbReference>
<keyword evidence="3" id="KW-1185">Reference proteome</keyword>
<comment type="caution">
    <text evidence="2">The sequence shown here is derived from an EMBL/GenBank/DDBJ whole genome shotgun (WGS) entry which is preliminary data.</text>
</comment>
<keyword evidence="1" id="KW-1133">Transmembrane helix</keyword>
<reference evidence="2 3" key="1">
    <citation type="submission" date="2024-08" db="EMBL/GenBank/DDBJ databases">
        <title>Clostridium lapicellarii sp. nov., and Clostridium renhuaiense sp. nov., two species isolated from the mud in a fermentation cellar used for producing sauce-flavour Chinese liquors.</title>
        <authorList>
            <person name="Yang F."/>
            <person name="Wang H."/>
            <person name="Chen L.Q."/>
            <person name="Zhou N."/>
            <person name="Lu J.J."/>
            <person name="Pu X.X."/>
            <person name="Wan B."/>
            <person name="Wang L."/>
            <person name="Liu S.J."/>
        </authorList>
    </citation>
    <scope>NUCLEOTIDE SEQUENCE [LARGE SCALE GENOMIC DNA]</scope>
    <source>
        <strain evidence="2 3">MT-113</strain>
    </source>
</reference>
<evidence type="ECO:0000313" key="2">
    <source>
        <dbReference type="EMBL" id="MEY8763428.1"/>
    </source>
</evidence>
<keyword evidence="1" id="KW-0812">Transmembrane</keyword>
<organism evidence="2 3">
    <name type="scientific">Clostridium lapidicellarium</name>
    <dbReference type="NCBI Taxonomy" id="3240931"/>
    <lineage>
        <taxon>Bacteria</taxon>
        <taxon>Bacillati</taxon>
        <taxon>Bacillota</taxon>
        <taxon>Clostridia</taxon>
        <taxon>Eubacteriales</taxon>
        <taxon>Clostridiaceae</taxon>
        <taxon>Clostridium</taxon>
    </lineage>
</organism>
<name>A0ABV4DYA8_9CLOT</name>
<proteinExistence type="predicted"/>
<feature type="transmembrane region" description="Helical" evidence="1">
    <location>
        <begin position="12"/>
        <end position="39"/>
    </location>
</feature>